<dbReference type="PANTHER" id="PTHR37306">
    <property type="entry name" value="COLICIN V PRODUCTION PROTEIN"/>
    <property type="match status" value="1"/>
</dbReference>
<proteinExistence type="predicted"/>
<evidence type="ECO:0000256" key="1">
    <source>
        <dbReference type="ARBA" id="ARBA00004141"/>
    </source>
</evidence>
<dbReference type="Proteomes" id="UP001597267">
    <property type="component" value="Unassembled WGS sequence"/>
</dbReference>
<reference evidence="7" key="1">
    <citation type="journal article" date="2019" name="Int. J. Syst. Evol. Microbiol.">
        <title>The Global Catalogue of Microorganisms (GCM) 10K type strain sequencing project: providing services to taxonomists for standard genome sequencing and annotation.</title>
        <authorList>
            <consortium name="The Broad Institute Genomics Platform"/>
            <consortium name="The Broad Institute Genome Sequencing Center for Infectious Disease"/>
            <person name="Wu L."/>
            <person name="Ma J."/>
        </authorList>
    </citation>
    <scope>NUCLEOTIDE SEQUENCE [LARGE SCALE GENOMIC DNA]</scope>
    <source>
        <strain evidence="7">CCM 8896</strain>
    </source>
</reference>
<feature type="transmembrane region" description="Helical" evidence="5">
    <location>
        <begin position="63"/>
        <end position="84"/>
    </location>
</feature>
<comment type="caution">
    <text evidence="6">The sequence shown here is derived from an EMBL/GenBank/DDBJ whole genome shotgun (WGS) entry which is preliminary data.</text>
</comment>
<evidence type="ECO:0000313" key="6">
    <source>
        <dbReference type="EMBL" id="MFD1672412.1"/>
    </source>
</evidence>
<protein>
    <submittedName>
        <fullName evidence="6">CvpA family protein</fullName>
    </submittedName>
</protein>
<dbReference type="PANTHER" id="PTHR37306:SF1">
    <property type="entry name" value="COLICIN V PRODUCTION PROTEIN"/>
    <property type="match status" value="1"/>
</dbReference>
<sequence>MLSFLIIIFLIAAFGRGWHQGFTKQLIISLGGLAVFFIAWRYNDTLSQSIGRFITTFNNNYTVNHINNIISFYLIIIVGNILIFSLAKASRTITWLPVIKQTNALAGGLLALLFAYIGIFIILWTFTLLPFDNLHNLVTNSQLAQWITQQTPLLTERLIESLFHL</sequence>
<keyword evidence="7" id="KW-1185">Reference proteome</keyword>
<organism evidence="6 7">
    <name type="scientific">Agrilactobacillus yilanensis</name>
    <dbReference type="NCBI Taxonomy" id="2485997"/>
    <lineage>
        <taxon>Bacteria</taxon>
        <taxon>Bacillati</taxon>
        <taxon>Bacillota</taxon>
        <taxon>Bacilli</taxon>
        <taxon>Lactobacillales</taxon>
        <taxon>Lactobacillaceae</taxon>
        <taxon>Agrilactobacillus</taxon>
    </lineage>
</organism>
<keyword evidence="4 5" id="KW-0472">Membrane</keyword>
<feature type="transmembrane region" description="Helical" evidence="5">
    <location>
        <begin position="25"/>
        <end position="42"/>
    </location>
</feature>
<evidence type="ECO:0000313" key="7">
    <source>
        <dbReference type="Proteomes" id="UP001597267"/>
    </source>
</evidence>
<comment type="subcellular location">
    <subcellularLocation>
        <location evidence="1">Membrane</location>
        <topology evidence="1">Multi-pass membrane protein</topology>
    </subcellularLocation>
</comment>
<evidence type="ECO:0000256" key="3">
    <source>
        <dbReference type="ARBA" id="ARBA00022989"/>
    </source>
</evidence>
<accession>A0ABW4JBV0</accession>
<dbReference type="EMBL" id="JBHTOP010000026">
    <property type="protein sequence ID" value="MFD1672412.1"/>
    <property type="molecule type" value="Genomic_DNA"/>
</dbReference>
<gene>
    <name evidence="6" type="ORF">ACFQ5M_09905</name>
</gene>
<dbReference type="Pfam" id="PF02674">
    <property type="entry name" value="Colicin_V"/>
    <property type="match status" value="1"/>
</dbReference>
<dbReference type="InterPro" id="IPR003825">
    <property type="entry name" value="Colicin-V_CvpA"/>
</dbReference>
<evidence type="ECO:0000256" key="2">
    <source>
        <dbReference type="ARBA" id="ARBA00022692"/>
    </source>
</evidence>
<name>A0ABW4JBV0_9LACO</name>
<feature type="transmembrane region" description="Helical" evidence="5">
    <location>
        <begin position="104"/>
        <end position="126"/>
    </location>
</feature>
<dbReference type="RefSeq" id="WP_125712202.1">
    <property type="nucleotide sequence ID" value="NZ_JBHTOP010000026.1"/>
</dbReference>
<evidence type="ECO:0000256" key="5">
    <source>
        <dbReference type="SAM" id="Phobius"/>
    </source>
</evidence>
<evidence type="ECO:0000256" key="4">
    <source>
        <dbReference type="ARBA" id="ARBA00023136"/>
    </source>
</evidence>
<keyword evidence="2 5" id="KW-0812">Transmembrane</keyword>
<keyword evidence="3 5" id="KW-1133">Transmembrane helix</keyword>